<feature type="domain" description="Peptidase S8/S53" evidence="7">
    <location>
        <begin position="57"/>
        <end position="157"/>
    </location>
</feature>
<comment type="caution">
    <text evidence="9">The sequence shown here is derived from an EMBL/GenBank/DDBJ whole genome shotgun (WGS) entry which is preliminary data.</text>
</comment>
<dbReference type="OrthoDB" id="206201at2759"/>
<dbReference type="Pfam" id="PF17766">
    <property type="entry name" value="fn3_6"/>
    <property type="match status" value="1"/>
</dbReference>
<organism evidence="9 10">
    <name type="scientific">Vanilla planifolia</name>
    <name type="common">Vanilla</name>
    <dbReference type="NCBI Taxonomy" id="51239"/>
    <lineage>
        <taxon>Eukaryota</taxon>
        <taxon>Viridiplantae</taxon>
        <taxon>Streptophyta</taxon>
        <taxon>Embryophyta</taxon>
        <taxon>Tracheophyta</taxon>
        <taxon>Spermatophyta</taxon>
        <taxon>Magnoliopsida</taxon>
        <taxon>Liliopsida</taxon>
        <taxon>Asparagales</taxon>
        <taxon>Orchidaceae</taxon>
        <taxon>Vanilloideae</taxon>
        <taxon>Vanilleae</taxon>
        <taxon>Vanilla</taxon>
    </lineage>
</organism>
<evidence type="ECO:0000256" key="2">
    <source>
        <dbReference type="ARBA" id="ARBA00022670"/>
    </source>
</evidence>
<dbReference type="EMBL" id="JADCNM010000014">
    <property type="protein sequence ID" value="KAG0454436.1"/>
    <property type="molecule type" value="Genomic_DNA"/>
</dbReference>
<feature type="domain" description="Subtilisin-like protease fibronectin type-III" evidence="8">
    <location>
        <begin position="232"/>
        <end position="334"/>
    </location>
</feature>
<accession>A0A835UCM2</accession>
<evidence type="ECO:0000259" key="7">
    <source>
        <dbReference type="Pfam" id="PF00082"/>
    </source>
</evidence>
<dbReference type="InterPro" id="IPR036852">
    <property type="entry name" value="Peptidase_S8/S53_dom_sf"/>
</dbReference>
<evidence type="ECO:0000256" key="1">
    <source>
        <dbReference type="ARBA" id="ARBA00011073"/>
    </source>
</evidence>
<dbReference type="PROSITE" id="PS00138">
    <property type="entry name" value="SUBTILASE_SER"/>
    <property type="match status" value="1"/>
</dbReference>
<dbReference type="InterPro" id="IPR045051">
    <property type="entry name" value="SBT"/>
</dbReference>
<dbReference type="InterPro" id="IPR000209">
    <property type="entry name" value="Peptidase_S8/S53_dom"/>
</dbReference>
<keyword evidence="3" id="KW-0732">Signal</keyword>
<keyword evidence="5" id="KW-0720">Serine protease</keyword>
<gene>
    <name evidence="9" type="ORF">HPP92_025740</name>
</gene>
<evidence type="ECO:0000313" key="9">
    <source>
        <dbReference type="EMBL" id="KAG0454436.1"/>
    </source>
</evidence>
<dbReference type="InterPro" id="IPR023828">
    <property type="entry name" value="Peptidase_S8_Ser-AS"/>
</dbReference>
<keyword evidence="2" id="KW-0645">Protease</keyword>
<dbReference type="PROSITE" id="PS51892">
    <property type="entry name" value="SUBTILASE"/>
    <property type="match status" value="1"/>
</dbReference>
<dbReference type="Pfam" id="PF00082">
    <property type="entry name" value="Peptidase_S8"/>
    <property type="match status" value="1"/>
</dbReference>
<dbReference type="InterPro" id="IPR041469">
    <property type="entry name" value="Subtilisin-like_FN3"/>
</dbReference>
<dbReference type="PANTHER" id="PTHR10795">
    <property type="entry name" value="PROPROTEIN CONVERTASE SUBTILISIN/KEXIN"/>
    <property type="match status" value="1"/>
</dbReference>
<protein>
    <submittedName>
        <fullName evidence="9">Uncharacterized protein</fullName>
    </submittedName>
</protein>
<dbReference type="GO" id="GO:0006508">
    <property type="term" value="P:proteolysis"/>
    <property type="evidence" value="ECO:0007669"/>
    <property type="project" value="UniProtKB-KW"/>
</dbReference>
<dbReference type="CDD" id="cd02120">
    <property type="entry name" value="PA_subtilisin_like"/>
    <property type="match status" value="1"/>
</dbReference>
<dbReference type="Proteomes" id="UP000639772">
    <property type="component" value="Unassembled WGS sequence"/>
</dbReference>
<dbReference type="AlphaFoldDB" id="A0A835UCM2"/>
<evidence type="ECO:0000256" key="5">
    <source>
        <dbReference type="ARBA" id="ARBA00022825"/>
    </source>
</evidence>
<keyword evidence="4" id="KW-0378">Hydrolase</keyword>
<evidence type="ECO:0000256" key="4">
    <source>
        <dbReference type="ARBA" id="ARBA00022801"/>
    </source>
</evidence>
<evidence type="ECO:0000313" key="10">
    <source>
        <dbReference type="Proteomes" id="UP000639772"/>
    </source>
</evidence>
<reference evidence="9 10" key="1">
    <citation type="journal article" date="2020" name="Nat. Food">
        <title>A phased Vanilla planifolia genome enables genetic improvement of flavour and production.</title>
        <authorList>
            <person name="Hasing T."/>
            <person name="Tang H."/>
            <person name="Brym M."/>
            <person name="Khazi F."/>
            <person name="Huang T."/>
            <person name="Chambers A.H."/>
        </authorList>
    </citation>
    <scope>NUCLEOTIDE SEQUENCE [LARGE SCALE GENOMIC DNA]</scope>
    <source>
        <tissue evidence="9">Leaf</tissue>
    </source>
</reference>
<dbReference type="Gene3D" id="3.40.50.200">
    <property type="entry name" value="Peptidase S8/S53 domain"/>
    <property type="match status" value="1"/>
</dbReference>
<dbReference type="GO" id="GO:0004252">
    <property type="term" value="F:serine-type endopeptidase activity"/>
    <property type="evidence" value="ECO:0007669"/>
    <property type="project" value="InterPro"/>
</dbReference>
<comment type="similarity">
    <text evidence="1 6">Belongs to the peptidase S8 family.</text>
</comment>
<evidence type="ECO:0000256" key="3">
    <source>
        <dbReference type="ARBA" id="ARBA00022729"/>
    </source>
</evidence>
<proteinExistence type="inferred from homology"/>
<dbReference type="Gene3D" id="2.60.40.2310">
    <property type="match status" value="1"/>
</dbReference>
<evidence type="ECO:0000256" key="6">
    <source>
        <dbReference type="PROSITE-ProRule" id="PRU01240"/>
    </source>
</evidence>
<evidence type="ECO:0000259" key="8">
    <source>
        <dbReference type="Pfam" id="PF17766"/>
    </source>
</evidence>
<comment type="caution">
    <text evidence="6">Lacks conserved residue(s) required for the propagation of feature annotation.</text>
</comment>
<name>A0A835UCM2_VANPL</name>
<sequence>MVLANAEVNLEEDSVDAHVLPASVIGYRESILLKSFINSTANPKARLIFGGTTIGRARAPAVALFSSRGPSLTLPSVPKPDVIAPGVNIIAAWPGNLGPTGLPEDRRRSDFSILSGTSMACPHASGITALVRAAHPSWSPAAVRSAIMTTTNVFDNHGKPITDGATTAGIFSMGAGHINPTKAIDPGLVYDISPNDYIVHLCSLGYTKSEMFAITHRVVDCDRAAEQSKGFDLNYPSIAVEFKKGENVVVVKRTLTNVGVENSTYAVRVKSPEGVKVTVVPNRLSFARMEERRTYKAWFVSGKRTTNADEYGEGELKWEHSWKRSYRVRSPVVVKWAA</sequence>
<dbReference type="SUPFAM" id="SSF52743">
    <property type="entry name" value="Subtilisin-like"/>
    <property type="match status" value="1"/>
</dbReference>